<feature type="transmembrane region" description="Helical" evidence="8">
    <location>
        <begin position="30"/>
        <end position="46"/>
    </location>
</feature>
<keyword evidence="7 8" id="KW-0472">Membrane</keyword>
<accession>A0A1F5FHI2</accession>
<feature type="transmembrane region" description="Helical" evidence="8">
    <location>
        <begin position="224"/>
        <end position="241"/>
    </location>
</feature>
<evidence type="ECO:0000256" key="2">
    <source>
        <dbReference type="ARBA" id="ARBA00009843"/>
    </source>
</evidence>
<feature type="transmembrane region" description="Helical" evidence="8">
    <location>
        <begin position="405"/>
        <end position="423"/>
    </location>
</feature>
<feature type="transmembrane region" description="Helical" evidence="8">
    <location>
        <begin position="116"/>
        <end position="131"/>
    </location>
</feature>
<dbReference type="STRING" id="1817816.A2Y64_04175"/>
<sequence>MLNFNSILTLAVLAFVYLSVTTEKVNMTKAAFFGGVLLIVAGVISLEEAWTSYIDFETIGLLVGMMVIAGIIGQTGVFQFIALRAVRLTRGRYGLLLVALSVITAVASAFLDNVTTLLLFGPVAIFAADALHHKPYLFLVALTLAANIGGTATLIGDPPNMLIGSAAGMTFHDFVVNTGPPSALALVVTLGYLFVARRKELKPTGFTINVESFDETKYLHDHPTLAVSLVVLGLVLTGFVVLPAYGVTSAAVALVGAGVLMLVNRSEPKELLSHIEWPMIFFFLGLFVITGALDKVGLIAVVGRFFASLTPNPLWFCLVILWVSTFGAAFISSLPFITVMIPITAAAIAHLGLGPEAAAPVWWALSLGVCIGGNGTLIGSACNLAMRAISERTPEPVNFRSYFRLGFPAMLLAQVVSSLYIWLRYFAFN</sequence>
<comment type="caution">
    <text evidence="10">The sequence shown here is derived from an EMBL/GenBank/DDBJ whole genome shotgun (WGS) entry which is preliminary data.</text>
</comment>
<reference evidence="10 11" key="1">
    <citation type="journal article" date="2016" name="Nat. Commun.">
        <title>Thousands of microbial genomes shed light on interconnected biogeochemical processes in an aquifer system.</title>
        <authorList>
            <person name="Anantharaman K."/>
            <person name="Brown C.T."/>
            <person name="Hug L.A."/>
            <person name="Sharon I."/>
            <person name="Castelle C.J."/>
            <person name="Probst A.J."/>
            <person name="Thomas B.C."/>
            <person name="Singh A."/>
            <person name="Wilkins M.J."/>
            <person name="Karaoz U."/>
            <person name="Brodie E.L."/>
            <person name="Williams K.H."/>
            <person name="Hubbard S.S."/>
            <person name="Banfield J.F."/>
        </authorList>
    </citation>
    <scope>NUCLEOTIDE SEQUENCE [LARGE SCALE GENOMIC DNA]</scope>
</reference>
<evidence type="ECO:0000256" key="4">
    <source>
        <dbReference type="ARBA" id="ARBA00022475"/>
    </source>
</evidence>
<dbReference type="PRINTS" id="PR00758">
    <property type="entry name" value="ARSENICPUMP"/>
</dbReference>
<feature type="transmembrane region" description="Helical" evidence="8">
    <location>
        <begin position="275"/>
        <end position="293"/>
    </location>
</feature>
<dbReference type="Pfam" id="PF03600">
    <property type="entry name" value="CitMHS"/>
    <property type="match status" value="1"/>
</dbReference>
<dbReference type="PANTHER" id="PTHR43568">
    <property type="entry name" value="P PROTEIN"/>
    <property type="match status" value="1"/>
</dbReference>
<protein>
    <recommendedName>
        <fullName evidence="9">Citrate transporter-like domain-containing protein</fullName>
    </recommendedName>
</protein>
<dbReference type="AlphaFoldDB" id="A0A1F5FHI2"/>
<keyword evidence="6 8" id="KW-1133">Transmembrane helix</keyword>
<dbReference type="EMBL" id="MFAF01000017">
    <property type="protein sequence ID" value="OGD79004.1"/>
    <property type="molecule type" value="Genomic_DNA"/>
</dbReference>
<evidence type="ECO:0000313" key="10">
    <source>
        <dbReference type="EMBL" id="OGD79004.1"/>
    </source>
</evidence>
<keyword evidence="3" id="KW-0813">Transport</keyword>
<feature type="transmembrane region" description="Helical" evidence="8">
    <location>
        <begin position="6"/>
        <end position="23"/>
    </location>
</feature>
<feature type="domain" description="Citrate transporter-like" evidence="9">
    <location>
        <begin position="18"/>
        <end position="368"/>
    </location>
</feature>
<dbReference type="InterPro" id="IPR000802">
    <property type="entry name" value="Arsenical_pump_ArsB"/>
</dbReference>
<dbReference type="PANTHER" id="PTHR43568:SF1">
    <property type="entry name" value="P PROTEIN"/>
    <property type="match status" value="1"/>
</dbReference>
<organism evidence="10 11">
    <name type="scientific">Candidatus Coatesbacteria bacterium RBG_13_66_14</name>
    <dbReference type="NCBI Taxonomy" id="1817816"/>
    <lineage>
        <taxon>Bacteria</taxon>
        <taxon>Candidatus Coatesiibacteriota</taxon>
    </lineage>
</organism>
<evidence type="ECO:0000256" key="8">
    <source>
        <dbReference type="SAM" id="Phobius"/>
    </source>
</evidence>
<name>A0A1F5FHI2_9BACT</name>
<keyword evidence="5 8" id="KW-0812">Transmembrane</keyword>
<evidence type="ECO:0000259" key="9">
    <source>
        <dbReference type="Pfam" id="PF03600"/>
    </source>
</evidence>
<gene>
    <name evidence="10" type="ORF">A2Y64_04175</name>
</gene>
<feature type="transmembrane region" description="Helical" evidence="8">
    <location>
        <begin position="175"/>
        <end position="195"/>
    </location>
</feature>
<evidence type="ECO:0000256" key="5">
    <source>
        <dbReference type="ARBA" id="ARBA00022692"/>
    </source>
</evidence>
<feature type="transmembrane region" description="Helical" evidence="8">
    <location>
        <begin position="136"/>
        <end position="155"/>
    </location>
</feature>
<feature type="transmembrane region" description="Helical" evidence="8">
    <location>
        <begin position="361"/>
        <end position="384"/>
    </location>
</feature>
<evidence type="ECO:0000313" key="11">
    <source>
        <dbReference type="Proteomes" id="UP000177187"/>
    </source>
</evidence>
<comment type="similarity">
    <text evidence="2">Belongs to the CitM (TC 2.A.11) transporter family.</text>
</comment>
<comment type="subcellular location">
    <subcellularLocation>
        <location evidence="1">Cell membrane</location>
        <topology evidence="1">Multi-pass membrane protein</topology>
    </subcellularLocation>
</comment>
<feature type="transmembrane region" description="Helical" evidence="8">
    <location>
        <begin position="93"/>
        <end position="110"/>
    </location>
</feature>
<keyword evidence="4" id="KW-1003">Cell membrane</keyword>
<dbReference type="InterPro" id="IPR004680">
    <property type="entry name" value="Cit_transptr-like_dom"/>
</dbReference>
<evidence type="ECO:0000256" key="6">
    <source>
        <dbReference type="ARBA" id="ARBA00022989"/>
    </source>
</evidence>
<proteinExistence type="inferred from homology"/>
<evidence type="ECO:0000256" key="3">
    <source>
        <dbReference type="ARBA" id="ARBA00022448"/>
    </source>
</evidence>
<dbReference type="InterPro" id="IPR051475">
    <property type="entry name" value="Diverse_Ion_Transporter"/>
</dbReference>
<evidence type="ECO:0000256" key="7">
    <source>
        <dbReference type="ARBA" id="ARBA00023136"/>
    </source>
</evidence>
<dbReference type="CDD" id="cd01116">
    <property type="entry name" value="P_permease"/>
    <property type="match status" value="1"/>
</dbReference>
<dbReference type="Proteomes" id="UP000177187">
    <property type="component" value="Unassembled WGS sequence"/>
</dbReference>
<dbReference type="GO" id="GO:0005886">
    <property type="term" value="C:plasma membrane"/>
    <property type="evidence" value="ECO:0007669"/>
    <property type="project" value="UniProtKB-SubCell"/>
</dbReference>
<evidence type="ECO:0000256" key="1">
    <source>
        <dbReference type="ARBA" id="ARBA00004651"/>
    </source>
</evidence>
<feature type="transmembrane region" description="Helical" evidence="8">
    <location>
        <begin position="58"/>
        <end position="81"/>
    </location>
</feature>
<dbReference type="GO" id="GO:0015105">
    <property type="term" value="F:arsenite transmembrane transporter activity"/>
    <property type="evidence" value="ECO:0007669"/>
    <property type="project" value="InterPro"/>
</dbReference>
<feature type="transmembrane region" description="Helical" evidence="8">
    <location>
        <begin position="313"/>
        <end position="331"/>
    </location>
</feature>